<accession>A0AAE5AW52</accession>
<name>A0AAE5AW52_AGRVI</name>
<sequence>MYNPKAPISFRPMMEHQAECVIARGLVAIDFEWVTGTLGLLLVPHPRWQNRQLLTSALMEKTPIFRKIDSLIAQRQKYLMEQIADYSNLYTKKIWWS</sequence>
<dbReference type="RefSeq" id="WP_156549008.1">
    <property type="nucleotide sequence ID" value="NZ_JABAEJ010000003.1"/>
</dbReference>
<reference evidence="1 2" key="1">
    <citation type="submission" date="2019-12" db="EMBL/GenBank/DDBJ databases">
        <title>Whole-genome sequencing of Allorhizobium vitis.</title>
        <authorList>
            <person name="Gan H.M."/>
            <person name="Szegedi E."/>
            <person name="Burr T."/>
            <person name="Savka M.A."/>
        </authorList>
    </citation>
    <scope>NUCLEOTIDE SEQUENCE [LARGE SCALE GENOMIC DNA]</scope>
    <source>
        <strain evidence="1 2">CG989</strain>
    </source>
</reference>
<gene>
    <name evidence="1" type="ORF">GOZ95_10095</name>
</gene>
<protein>
    <submittedName>
        <fullName evidence="1">Uncharacterized protein</fullName>
    </submittedName>
</protein>
<dbReference type="AlphaFoldDB" id="A0AAE5AW52"/>
<dbReference type="EMBL" id="WPHM01000004">
    <property type="protein sequence ID" value="MUZ57802.1"/>
    <property type="molecule type" value="Genomic_DNA"/>
</dbReference>
<dbReference type="Proteomes" id="UP000436692">
    <property type="component" value="Unassembled WGS sequence"/>
</dbReference>
<comment type="caution">
    <text evidence="1">The sequence shown here is derived from an EMBL/GenBank/DDBJ whole genome shotgun (WGS) entry which is preliminary data.</text>
</comment>
<evidence type="ECO:0000313" key="1">
    <source>
        <dbReference type="EMBL" id="MUZ57802.1"/>
    </source>
</evidence>
<evidence type="ECO:0000313" key="2">
    <source>
        <dbReference type="Proteomes" id="UP000436692"/>
    </source>
</evidence>
<organism evidence="1 2">
    <name type="scientific">Agrobacterium vitis</name>
    <name type="common">Rhizobium vitis</name>
    <dbReference type="NCBI Taxonomy" id="373"/>
    <lineage>
        <taxon>Bacteria</taxon>
        <taxon>Pseudomonadati</taxon>
        <taxon>Pseudomonadota</taxon>
        <taxon>Alphaproteobacteria</taxon>
        <taxon>Hyphomicrobiales</taxon>
        <taxon>Rhizobiaceae</taxon>
        <taxon>Rhizobium/Agrobacterium group</taxon>
        <taxon>Agrobacterium</taxon>
    </lineage>
</organism>
<proteinExistence type="predicted"/>